<dbReference type="AlphaFoldDB" id="A0A1M5JPK6"/>
<proteinExistence type="predicted"/>
<organism evidence="1 2">
    <name type="scientific">Chryseolinea serpens</name>
    <dbReference type="NCBI Taxonomy" id="947013"/>
    <lineage>
        <taxon>Bacteria</taxon>
        <taxon>Pseudomonadati</taxon>
        <taxon>Bacteroidota</taxon>
        <taxon>Cytophagia</taxon>
        <taxon>Cytophagales</taxon>
        <taxon>Fulvivirgaceae</taxon>
        <taxon>Chryseolinea</taxon>
    </lineage>
</organism>
<protein>
    <submittedName>
        <fullName evidence="1">Uncharacterized protein</fullName>
    </submittedName>
</protein>
<evidence type="ECO:0000313" key="1">
    <source>
        <dbReference type="EMBL" id="SHG42497.1"/>
    </source>
</evidence>
<name>A0A1M5JPK6_9BACT</name>
<evidence type="ECO:0000313" key="2">
    <source>
        <dbReference type="Proteomes" id="UP000184212"/>
    </source>
</evidence>
<reference evidence="1 2" key="1">
    <citation type="submission" date="2016-11" db="EMBL/GenBank/DDBJ databases">
        <authorList>
            <person name="Jaros S."/>
            <person name="Januszkiewicz K."/>
            <person name="Wedrychowicz H."/>
        </authorList>
    </citation>
    <scope>NUCLEOTIDE SEQUENCE [LARGE SCALE GENOMIC DNA]</scope>
    <source>
        <strain evidence="1 2">DSM 24574</strain>
    </source>
</reference>
<dbReference type="Proteomes" id="UP000184212">
    <property type="component" value="Unassembled WGS sequence"/>
</dbReference>
<sequence length="132" mass="15154">MLPLILTALLSSCTPDSAKETMNDELQEKIDEQLLIAENMLNDREFKNAIAHIELHKLRNGNYPNALSELMFLTAMDSSIFYSVEYTRLDSVYELNINFEHSFFGDEEKKAGQLKYPPEFWKGLGCVKSNVK</sequence>
<accession>A0A1M5JPK6</accession>
<dbReference type="EMBL" id="FQWQ01000001">
    <property type="protein sequence ID" value="SHG42497.1"/>
    <property type="molecule type" value="Genomic_DNA"/>
</dbReference>
<keyword evidence="2" id="KW-1185">Reference proteome</keyword>
<gene>
    <name evidence="1" type="ORF">SAMN04488109_0209</name>
</gene>